<dbReference type="GeneID" id="94830011"/>
<evidence type="ECO:0000313" key="4">
    <source>
        <dbReference type="EMBL" id="OHS96034.1"/>
    </source>
</evidence>
<evidence type="ECO:0000256" key="2">
    <source>
        <dbReference type="ARBA" id="ARBA00022737"/>
    </source>
</evidence>
<comment type="caution">
    <text evidence="4">The sequence shown here is derived from an EMBL/GenBank/DDBJ whole genome shotgun (WGS) entry which is preliminary data.</text>
</comment>
<dbReference type="SMART" id="SM01302">
    <property type="entry name" value="Raptor_N"/>
    <property type="match status" value="1"/>
</dbReference>
<dbReference type="InterPro" id="IPR004083">
    <property type="entry name" value="Raptor"/>
</dbReference>
<reference evidence="4" key="1">
    <citation type="submission" date="2016-10" db="EMBL/GenBank/DDBJ databases">
        <authorList>
            <person name="Benchimol M."/>
            <person name="Almeida L.G."/>
            <person name="Vasconcelos A.T."/>
            <person name="Perreira-Neves A."/>
            <person name="Rosa I.A."/>
            <person name="Tasca T."/>
            <person name="Bogo M.R."/>
            <person name="de Souza W."/>
        </authorList>
    </citation>
    <scope>NUCLEOTIDE SEQUENCE [LARGE SCALE GENOMIC DNA]</scope>
    <source>
        <strain evidence="4">K</strain>
    </source>
</reference>
<keyword evidence="1" id="KW-0853">WD repeat</keyword>
<dbReference type="RefSeq" id="XP_068349171.1">
    <property type="nucleotide sequence ID" value="XM_068495307.1"/>
</dbReference>
<accession>A0A1J4JA16</accession>
<dbReference type="GO" id="GO:0030307">
    <property type="term" value="P:positive regulation of cell growth"/>
    <property type="evidence" value="ECO:0007669"/>
    <property type="project" value="TreeGrafter"/>
</dbReference>
<dbReference type="GO" id="GO:0005737">
    <property type="term" value="C:cytoplasm"/>
    <property type="evidence" value="ECO:0007669"/>
    <property type="project" value="TreeGrafter"/>
</dbReference>
<evidence type="ECO:0000259" key="3">
    <source>
        <dbReference type="SMART" id="SM01302"/>
    </source>
</evidence>
<proteinExistence type="predicted"/>
<dbReference type="Gene3D" id="1.25.10.10">
    <property type="entry name" value="Leucine-rich Repeat Variant"/>
    <property type="match status" value="1"/>
</dbReference>
<feature type="domain" description="Raptor N-terminal CASPase-like" evidence="3">
    <location>
        <begin position="47"/>
        <end position="198"/>
    </location>
</feature>
<dbReference type="InterPro" id="IPR016024">
    <property type="entry name" value="ARM-type_fold"/>
</dbReference>
<dbReference type="Proteomes" id="UP000179807">
    <property type="component" value="Unassembled WGS sequence"/>
</dbReference>
<dbReference type="GO" id="GO:0031929">
    <property type="term" value="P:TOR signaling"/>
    <property type="evidence" value="ECO:0007669"/>
    <property type="project" value="InterPro"/>
</dbReference>
<evidence type="ECO:0000313" key="5">
    <source>
        <dbReference type="Proteomes" id="UP000179807"/>
    </source>
</evidence>
<dbReference type="GO" id="GO:0030674">
    <property type="term" value="F:protein-macromolecule adaptor activity"/>
    <property type="evidence" value="ECO:0007669"/>
    <property type="project" value="TreeGrafter"/>
</dbReference>
<dbReference type="GO" id="GO:0031931">
    <property type="term" value="C:TORC1 complex"/>
    <property type="evidence" value="ECO:0007669"/>
    <property type="project" value="InterPro"/>
</dbReference>
<dbReference type="SUPFAM" id="SSF48371">
    <property type="entry name" value="ARM repeat"/>
    <property type="match status" value="1"/>
</dbReference>
<organism evidence="4 5">
    <name type="scientific">Tritrichomonas foetus</name>
    <dbReference type="NCBI Taxonomy" id="1144522"/>
    <lineage>
        <taxon>Eukaryota</taxon>
        <taxon>Metamonada</taxon>
        <taxon>Parabasalia</taxon>
        <taxon>Tritrichomonadida</taxon>
        <taxon>Tritrichomonadidae</taxon>
        <taxon>Tritrichomonas</taxon>
    </lineage>
</organism>
<dbReference type="InterPro" id="IPR011989">
    <property type="entry name" value="ARM-like"/>
</dbReference>
<dbReference type="PANTHER" id="PTHR12848">
    <property type="entry name" value="REGULATORY-ASSOCIATED PROTEIN OF MTOR"/>
    <property type="match status" value="1"/>
</dbReference>
<dbReference type="InterPro" id="IPR029347">
    <property type="entry name" value="Raptor_N"/>
</dbReference>
<dbReference type="PRINTS" id="PR01547">
    <property type="entry name" value="YEAST176DUF"/>
</dbReference>
<dbReference type="AlphaFoldDB" id="A0A1J4JA16"/>
<name>A0A1J4JA16_9EUKA</name>
<evidence type="ECO:0000256" key="1">
    <source>
        <dbReference type="ARBA" id="ARBA00022574"/>
    </source>
</evidence>
<dbReference type="GO" id="GO:0009267">
    <property type="term" value="P:cellular response to starvation"/>
    <property type="evidence" value="ECO:0007669"/>
    <property type="project" value="TreeGrafter"/>
</dbReference>
<sequence>MAEPTQKTANRVFVNPSTNREAPKRVTRATVAGNRSNRPTCGSPIVSLKTKNVVAFLCLFDGLRTPSIRRLVRKPRTICGKPLLTFDPSFYAPSSTQALSDLYRNSLNCPSEIVVDPSVQTVLELLRKHASSIPPHRVVLHYFGHGCYPPSDGNIYFFSDDRQRYKPLKIATLMNSCACPVTVVMDCANAAAASKLLGTKRDTFAFFACGAGESLPLSTSTPLDLFSCCLFDPFTAAMWYKGQKHCDMFSTCNCEDDGSTFQTNQKQNTQRNIYNNNYNTCKINHKNIYSNIHGNYNTNNQDCNYNNNYDNLHKGVNQNNIYKTGFYHKDLNNKMYNTINSNNANNNEEDCYQMNNCLINNENLEESVNVQNPESFINREKVKTLDRYNEMLKNTGGSNEYKFDDNYALPKIANKKFLKGFLMAVLESICFETQDKATFDLFTKDSATATMFKGFALSQRVMMSYNLHPSSIPDLRPMMTSVLWNFWDIALDASITMSKDGSKKVIFDMFIKTFTSYPSNGILPLFAFFIIVPEFHEECASRLFAYIDENDEAAALEASRTNIAKAILSYPNPSAASLAIVSKIIATSNESPFILNTPTFFVLCDDPSVVSIGMAVVTLAASIEYQQQFKRLAELCIEHAIACAPFSMLLFGILMDKSSKTAYFEDFTYRITPLLEDSRPDVRASTIYALNFSKNPDAVQYIINLTDDKSPMVRIQCMYSLLVVYKLVKQPIVFDRLNAFEKDDDPSVVEHFKALKPTFPRAKLGHNESQIIAANPIIRNLFTSIKNSRFESRFDSNLFGNIPIPQPVKIATTLESRVPRIGTLQLDKPTE</sequence>
<dbReference type="OrthoDB" id="10262360at2759"/>
<keyword evidence="5" id="KW-1185">Reference proteome</keyword>
<gene>
    <name evidence="4" type="ORF">TRFO_10215</name>
</gene>
<dbReference type="GO" id="GO:0071230">
    <property type="term" value="P:cellular response to amino acid stimulus"/>
    <property type="evidence" value="ECO:0007669"/>
    <property type="project" value="TreeGrafter"/>
</dbReference>
<dbReference type="Pfam" id="PF14538">
    <property type="entry name" value="Raptor_N"/>
    <property type="match status" value="1"/>
</dbReference>
<protein>
    <recommendedName>
        <fullName evidence="3">Raptor N-terminal CASPase-like domain-containing protein</fullName>
    </recommendedName>
</protein>
<dbReference type="PANTHER" id="PTHR12848:SF16">
    <property type="entry name" value="REGULATORY-ASSOCIATED PROTEIN OF MTOR"/>
    <property type="match status" value="1"/>
</dbReference>
<dbReference type="VEuPathDB" id="TrichDB:TRFO_10215"/>
<keyword evidence="2" id="KW-0677">Repeat</keyword>
<dbReference type="EMBL" id="MLAK01001204">
    <property type="protein sequence ID" value="OHS96034.1"/>
    <property type="molecule type" value="Genomic_DNA"/>
</dbReference>
<dbReference type="GO" id="GO:0010506">
    <property type="term" value="P:regulation of autophagy"/>
    <property type="evidence" value="ECO:0007669"/>
    <property type="project" value="TreeGrafter"/>
</dbReference>